<dbReference type="PANTHER" id="PTHR10900:SF77">
    <property type="entry name" value="FI19380P1"/>
    <property type="match status" value="1"/>
</dbReference>
<protein>
    <submittedName>
        <fullName evidence="2">Fasciclin domain-containing protein</fullName>
    </submittedName>
</protein>
<feature type="domain" description="FAS1" evidence="1">
    <location>
        <begin position="41"/>
        <end position="239"/>
    </location>
</feature>
<reference evidence="2" key="1">
    <citation type="submission" date="2022-08" db="EMBL/GenBank/DDBJ databases">
        <title>Genome Sequencing of Bacteroides fragilis Group Isolates with Nanopore Technology.</title>
        <authorList>
            <person name="Tisza M.J."/>
            <person name="Smith D."/>
            <person name="Dekker J.P."/>
        </authorList>
    </citation>
    <scope>NUCLEOTIDE SEQUENCE</scope>
    <source>
        <strain evidence="2">BFG-351</strain>
    </source>
</reference>
<dbReference type="EMBL" id="JANUTS010000001">
    <property type="protein sequence ID" value="MCS2792132.1"/>
    <property type="molecule type" value="Genomic_DNA"/>
</dbReference>
<organism evidence="2 3">
    <name type="scientific">Bacteroides faecis</name>
    <dbReference type="NCBI Taxonomy" id="674529"/>
    <lineage>
        <taxon>Bacteria</taxon>
        <taxon>Pseudomonadati</taxon>
        <taxon>Bacteroidota</taxon>
        <taxon>Bacteroidia</taxon>
        <taxon>Bacteroidales</taxon>
        <taxon>Bacteroidaceae</taxon>
        <taxon>Bacteroides</taxon>
    </lineage>
</organism>
<dbReference type="Gene3D" id="2.30.180.10">
    <property type="entry name" value="FAS1 domain"/>
    <property type="match status" value="1"/>
</dbReference>
<dbReference type="InterPro" id="IPR050904">
    <property type="entry name" value="Adhesion/Biosynth-related"/>
</dbReference>
<name>A0AAW5NU58_9BACE</name>
<dbReference type="InterPro" id="IPR000782">
    <property type="entry name" value="FAS1_domain"/>
</dbReference>
<dbReference type="InterPro" id="IPR036378">
    <property type="entry name" value="FAS1_dom_sf"/>
</dbReference>
<dbReference type="AlphaFoldDB" id="A0AAW5NU58"/>
<dbReference type="SUPFAM" id="SSF82153">
    <property type="entry name" value="FAS1 domain"/>
    <property type="match status" value="2"/>
</dbReference>
<dbReference type="Proteomes" id="UP001204548">
    <property type="component" value="Unassembled WGS sequence"/>
</dbReference>
<dbReference type="PROSITE" id="PS50213">
    <property type="entry name" value="FAS1"/>
    <property type="match status" value="1"/>
</dbReference>
<dbReference type="GeneID" id="69588955"/>
<proteinExistence type="predicted"/>
<dbReference type="RefSeq" id="WP_029425326.1">
    <property type="nucleotide sequence ID" value="NZ_CABMFH010000001.1"/>
</dbReference>
<gene>
    <name evidence="2" type="ORF">NXW97_08950</name>
</gene>
<sequence length="767" mass="86507">MKNLTIMRRLLWLSFIPFFLWSCEDKMDEHYEVPGWVKGSAWELLSDESMDGQFSMFLEAAERAGYYEIMNGRGLMTVMAPDNNAFTAYLSEHNYSTVKDIPARELKELIGFHLLYYSYNKGSMENFRPEGEGAYDEGTEILDPGLYYKFRTRSSGEPTREVDPLTGKSVTVYHLERFVPVFSHYFFSSKKIDAKKNYEAFYPNSTWTGNDGFNVSEASVKEYGLIANNGYIYTINKVLEPLGSIYDQLKSNPEYSDFLAMYDKFSIYTPNDELTQKYGSALNADTLYLHSHRSPLAPIAMEWYKYDYQRLDTLAYRAYSLFAPNNTALNEFFNSYWKNSGYADYSSLDPLIQTLFLNEYVYSGSVAFPEEIVNGTVTTASGTKYNFDPYASDVNRKMCVNGSFYGLGKIQTPILFNSVSGPAFHEKRFLNFLYAMNGANLLSSFGSENEKYTLLIPDNSGFESDGIFLNYYAEGGKLEQKPEGEWEAVSSDELQRIIRAHTVMSEEVELKKQGTQVIPIQSAFCYWFVKDGKITCNSHFNGILEPGSTIDPFVEFEEVTNSGKPWANGKTYTYKANAISGLFEAETEDGQGNSMQKALAICQDARYPYYCFAQLLKQADMISGETVAGLAGRTIAFIPTNETIKNALAGKQIPGADKLTVYEDGTLGLIDSGNGLTGDEKIELKKYISNYFLVASSVPSACYPGSKMESGEYVNYSGNTIIYNDLGTSLSFQLKNGTKVVQVSGKYNYFPFCYNDGCFHFIESLLM</sequence>
<comment type="caution">
    <text evidence="2">The sequence shown here is derived from an EMBL/GenBank/DDBJ whole genome shotgun (WGS) entry which is preliminary data.</text>
</comment>
<evidence type="ECO:0000313" key="2">
    <source>
        <dbReference type="EMBL" id="MCS2792132.1"/>
    </source>
</evidence>
<dbReference type="Pfam" id="PF02469">
    <property type="entry name" value="Fasciclin"/>
    <property type="match status" value="1"/>
</dbReference>
<accession>A0AAW5NU58</accession>
<dbReference type="PANTHER" id="PTHR10900">
    <property type="entry name" value="PERIOSTIN-RELATED"/>
    <property type="match status" value="1"/>
</dbReference>
<evidence type="ECO:0000259" key="1">
    <source>
        <dbReference type="PROSITE" id="PS50213"/>
    </source>
</evidence>
<evidence type="ECO:0000313" key="3">
    <source>
        <dbReference type="Proteomes" id="UP001204548"/>
    </source>
</evidence>